<dbReference type="EMBL" id="JACETU010000009">
    <property type="protein sequence ID" value="KAF7421261.1"/>
    <property type="molecule type" value="Genomic_DNA"/>
</dbReference>
<organism evidence="2 3">
    <name type="scientific">Pleurotus ostreatus</name>
    <name type="common">Oyster mushroom</name>
    <name type="synonym">White-rot fungus</name>
    <dbReference type="NCBI Taxonomy" id="5322"/>
    <lineage>
        <taxon>Eukaryota</taxon>
        <taxon>Fungi</taxon>
        <taxon>Dikarya</taxon>
        <taxon>Basidiomycota</taxon>
        <taxon>Agaricomycotina</taxon>
        <taxon>Agaricomycetes</taxon>
        <taxon>Agaricomycetidae</taxon>
        <taxon>Agaricales</taxon>
        <taxon>Pleurotineae</taxon>
        <taxon>Pleurotaceae</taxon>
        <taxon>Pleurotus</taxon>
    </lineage>
</organism>
<dbReference type="GO" id="GO:0003700">
    <property type="term" value="F:DNA-binding transcription factor activity"/>
    <property type="evidence" value="ECO:0007669"/>
    <property type="project" value="InterPro"/>
</dbReference>
<name>A0A8H6ZJC3_PLEOS</name>
<dbReference type="Gene3D" id="3.80.10.10">
    <property type="entry name" value="Ribonuclease Inhibitor"/>
    <property type="match status" value="1"/>
</dbReference>
<dbReference type="InterPro" id="IPR032675">
    <property type="entry name" value="LRR_dom_sf"/>
</dbReference>
<dbReference type="SUPFAM" id="SSF52047">
    <property type="entry name" value="RNI-like"/>
    <property type="match status" value="1"/>
</dbReference>
<evidence type="ECO:0000259" key="1">
    <source>
        <dbReference type="PROSITE" id="PS50254"/>
    </source>
</evidence>
<dbReference type="RefSeq" id="XP_036627119.1">
    <property type="nucleotide sequence ID" value="XM_036781264.1"/>
</dbReference>
<dbReference type="InterPro" id="IPR011539">
    <property type="entry name" value="RHD_DNA_bind_dom"/>
</dbReference>
<protein>
    <recommendedName>
        <fullName evidence="1">RHD domain-containing protein</fullName>
    </recommendedName>
</protein>
<reference evidence="2" key="1">
    <citation type="submission" date="2019-07" db="EMBL/GenBank/DDBJ databases">
        <authorList>
            <person name="Palmer J.M."/>
        </authorList>
    </citation>
    <scope>NUCLEOTIDE SEQUENCE</scope>
    <source>
        <strain evidence="2">PC9</strain>
    </source>
</reference>
<sequence length="397" mass="45790">MLRVACDVAKSVTTFLPTKGDPSLRVTTMSQTLPLDIIILIAGHFDCKDSTRALGRFRLVSRTLCELFRPFFFKRVYIRTAPCDTADDGQATKFLRAVENSRNARQVEHLVFNAVADDQNLSINDILPLLPGLRTLIFTSFTNSHVLPIDAPFSLTRLIYTHTGVPIDVSKVYTFLRTQTSIEHLELDIDMDHRRALPAAFLTLPRLRILYGDLPHIYPVLTGASSDLSHLWVYGFEGEIAKRAIANSNRLQSITFLRCDGMDDTMPALFASLFPNLELLQLDFPLQHDTLYEALEYFVQWCRAPRLRGIRFHLKSRPRYYKSTQDSIETARLLFQTFPSLEVVDFEARMCLQYNRWYRGSESAVTIQVIEKQTWWSYTVHWWHDWAQSYRALPIAS</sequence>
<accession>A0A8H6ZJC3</accession>
<evidence type="ECO:0000313" key="3">
    <source>
        <dbReference type="Proteomes" id="UP000623687"/>
    </source>
</evidence>
<comment type="caution">
    <text evidence="2">The sequence shown here is derived from an EMBL/GenBank/DDBJ whole genome shotgun (WGS) entry which is preliminary data.</text>
</comment>
<keyword evidence="3" id="KW-1185">Reference proteome</keyword>
<feature type="domain" description="RHD" evidence="1">
    <location>
        <begin position="299"/>
        <end position="349"/>
    </location>
</feature>
<dbReference type="VEuPathDB" id="FungiDB:PC9H_011782"/>
<dbReference type="GeneID" id="59381600"/>
<dbReference type="GO" id="GO:0003677">
    <property type="term" value="F:DNA binding"/>
    <property type="evidence" value="ECO:0007669"/>
    <property type="project" value="InterPro"/>
</dbReference>
<dbReference type="PROSITE" id="PS50254">
    <property type="entry name" value="REL_2"/>
    <property type="match status" value="1"/>
</dbReference>
<dbReference type="Proteomes" id="UP000623687">
    <property type="component" value="Unassembled WGS sequence"/>
</dbReference>
<dbReference type="AlphaFoldDB" id="A0A8H6ZJC3"/>
<proteinExistence type="predicted"/>
<gene>
    <name evidence="2" type="ORF">PC9H_011782</name>
</gene>
<evidence type="ECO:0000313" key="2">
    <source>
        <dbReference type="EMBL" id="KAF7421261.1"/>
    </source>
</evidence>
<dbReference type="OrthoDB" id="10600343at2759"/>